<dbReference type="GO" id="GO:0003746">
    <property type="term" value="F:translation elongation factor activity"/>
    <property type="evidence" value="ECO:0007669"/>
    <property type="project" value="UniProtKB-UniRule"/>
</dbReference>
<dbReference type="PROSITE" id="PS50405">
    <property type="entry name" value="GST_CTER"/>
    <property type="match status" value="1"/>
</dbReference>
<organism evidence="7 8">
    <name type="scientific">Babesia divergens</name>
    <dbReference type="NCBI Taxonomy" id="32595"/>
    <lineage>
        <taxon>Eukaryota</taxon>
        <taxon>Sar</taxon>
        <taxon>Alveolata</taxon>
        <taxon>Apicomplexa</taxon>
        <taxon>Aconoidasida</taxon>
        <taxon>Piroplasmida</taxon>
        <taxon>Babesiidae</taxon>
        <taxon>Babesia</taxon>
    </lineage>
</organism>
<evidence type="ECO:0000259" key="5">
    <source>
        <dbReference type="PROSITE" id="PS50040"/>
    </source>
</evidence>
<dbReference type="Pfam" id="PF00647">
    <property type="entry name" value="EF1G"/>
    <property type="match status" value="1"/>
</dbReference>
<evidence type="ECO:0000259" key="6">
    <source>
        <dbReference type="PROSITE" id="PS50405"/>
    </source>
</evidence>
<dbReference type="InterPro" id="IPR010987">
    <property type="entry name" value="Glutathione-S-Trfase_C-like"/>
</dbReference>
<keyword evidence="2 3" id="KW-0648">Protein biosynthesis</keyword>
<dbReference type="Proteomes" id="UP001195914">
    <property type="component" value="Unassembled WGS sequence"/>
</dbReference>
<dbReference type="PANTHER" id="PTHR43986">
    <property type="entry name" value="ELONGATION FACTOR 1-GAMMA"/>
    <property type="match status" value="1"/>
</dbReference>
<evidence type="ECO:0000256" key="1">
    <source>
        <dbReference type="ARBA" id="ARBA00022768"/>
    </source>
</evidence>
<gene>
    <name evidence="7" type="ORF">X943_002929</name>
</gene>
<dbReference type="GO" id="GO:0005737">
    <property type="term" value="C:cytoplasm"/>
    <property type="evidence" value="ECO:0007669"/>
    <property type="project" value="TreeGrafter"/>
</dbReference>
<dbReference type="SMART" id="SM01183">
    <property type="entry name" value="EF1G"/>
    <property type="match status" value="1"/>
</dbReference>
<dbReference type="Gene3D" id="3.30.70.1010">
    <property type="entry name" value="Translation elongation factor EF1B, gamma chain, conserved domain"/>
    <property type="match status" value="1"/>
</dbReference>
<evidence type="ECO:0000313" key="8">
    <source>
        <dbReference type="Proteomes" id="UP001195914"/>
    </source>
</evidence>
<name>A0AAD9G918_BABDI</name>
<comment type="caution">
    <text evidence="7">The sequence shown here is derived from an EMBL/GenBank/DDBJ whole genome shotgun (WGS) entry which is preliminary data.</text>
</comment>
<reference evidence="7" key="1">
    <citation type="journal article" date="2014" name="Nucleic Acids Res.">
        <title>The evolutionary dynamics of variant antigen genes in Babesia reveal a history of genomic innovation underlying host-parasite interaction.</title>
        <authorList>
            <person name="Jackson A.P."/>
            <person name="Otto T.D."/>
            <person name="Darby A."/>
            <person name="Ramaprasad A."/>
            <person name="Xia D."/>
            <person name="Echaide I.E."/>
            <person name="Farber M."/>
            <person name="Gahlot S."/>
            <person name="Gamble J."/>
            <person name="Gupta D."/>
            <person name="Gupta Y."/>
            <person name="Jackson L."/>
            <person name="Malandrin L."/>
            <person name="Malas T.B."/>
            <person name="Moussa E."/>
            <person name="Nair M."/>
            <person name="Reid A.J."/>
            <person name="Sanders M."/>
            <person name="Sharma J."/>
            <person name="Tracey A."/>
            <person name="Quail M.A."/>
            <person name="Weir W."/>
            <person name="Wastling J.M."/>
            <person name="Hall N."/>
            <person name="Willadsen P."/>
            <person name="Lingelbach K."/>
            <person name="Shiels B."/>
            <person name="Tait A."/>
            <person name="Berriman M."/>
            <person name="Allred D.R."/>
            <person name="Pain A."/>
        </authorList>
    </citation>
    <scope>NUCLEOTIDE SEQUENCE</scope>
    <source>
        <strain evidence="7">1802A</strain>
    </source>
</reference>
<evidence type="ECO:0000313" key="7">
    <source>
        <dbReference type="EMBL" id="KAK1934063.1"/>
    </source>
</evidence>
<sequence>MVGTQHPNLSRHPYSHMLQKVIGVDFNDLGTKSVLAAAAFYRVAYEFELAKGSCCGTPGKKNAFSEIKPAVSLDACSPLGNFCGHMSICRHFMELKKKADTPADLFARSDASSWIEYLYERLDVGSRCSAITKVDAGSTSDLAKAIRAIDAFLTSNTYLVGEALSVADFVCVVTIDHLVSIGKLDEAYLNGDLRSLARFIRTVKAQDDFVAYTKKLASLQSGDANVESSFSVDTWKKTYSNCKGDLEKEVMPWLWENVDAENWSFYFMTYNKLPDECTSEITTSNMLSGFLQRFEPDFRRISFGVINVMGTAGAFDIMGVWLIKGKELPMSVTEHPSFEFHTFQKLDITKASDKKLITNYFCAEDEIDGVTIADAKVWK</sequence>
<evidence type="ECO:0000256" key="3">
    <source>
        <dbReference type="PROSITE-ProRule" id="PRU00519"/>
    </source>
</evidence>
<protein>
    <submittedName>
        <fullName evidence="7">Elongation factor 1 gamma, conserved domain-containing protein</fullName>
    </submittedName>
</protein>
<dbReference type="GO" id="GO:0005634">
    <property type="term" value="C:nucleus"/>
    <property type="evidence" value="ECO:0007669"/>
    <property type="project" value="TreeGrafter"/>
</dbReference>
<feature type="transmembrane region" description="Helical" evidence="4">
    <location>
        <begin position="301"/>
        <end position="323"/>
    </location>
</feature>
<keyword evidence="4" id="KW-1133">Transmembrane helix</keyword>
<evidence type="ECO:0000256" key="4">
    <source>
        <dbReference type="SAM" id="Phobius"/>
    </source>
</evidence>
<dbReference type="InterPro" id="IPR036282">
    <property type="entry name" value="Glutathione-S-Trfase_C_sf"/>
</dbReference>
<keyword evidence="4" id="KW-0472">Membrane</keyword>
<dbReference type="SUPFAM" id="SSF89942">
    <property type="entry name" value="eEF1-gamma domain"/>
    <property type="match status" value="1"/>
</dbReference>
<dbReference type="PROSITE" id="PS50040">
    <property type="entry name" value="EF1G_C"/>
    <property type="match status" value="1"/>
</dbReference>
<evidence type="ECO:0000256" key="2">
    <source>
        <dbReference type="ARBA" id="ARBA00022917"/>
    </source>
</evidence>
<feature type="domain" description="GST C-terminal" evidence="6">
    <location>
        <begin position="104"/>
        <end position="240"/>
    </location>
</feature>
<keyword evidence="8" id="KW-1185">Reference proteome</keyword>
<dbReference type="PANTHER" id="PTHR43986:SF1">
    <property type="entry name" value="ELONGATION FACTOR 1-GAMMA"/>
    <property type="match status" value="1"/>
</dbReference>
<keyword evidence="4" id="KW-0812">Transmembrane</keyword>
<dbReference type="InterPro" id="IPR050802">
    <property type="entry name" value="EF-GSTs"/>
</dbReference>
<proteinExistence type="predicted"/>
<dbReference type="Pfam" id="PF14497">
    <property type="entry name" value="GST_C_3"/>
    <property type="match status" value="1"/>
</dbReference>
<dbReference type="AlphaFoldDB" id="A0AAD9G918"/>
<dbReference type="SUPFAM" id="SSF47616">
    <property type="entry name" value="GST C-terminal domain-like"/>
    <property type="match status" value="1"/>
</dbReference>
<accession>A0AAD9G918</accession>
<dbReference type="InterPro" id="IPR004046">
    <property type="entry name" value="GST_C"/>
</dbReference>
<keyword evidence="1 3" id="KW-0251">Elongation factor</keyword>
<dbReference type="EMBL" id="JAHBMH010000067">
    <property type="protein sequence ID" value="KAK1934063.1"/>
    <property type="molecule type" value="Genomic_DNA"/>
</dbReference>
<feature type="domain" description="EF-1-gamma C-terminal" evidence="5">
    <location>
        <begin position="212"/>
        <end position="379"/>
    </location>
</feature>
<dbReference type="InterPro" id="IPR001662">
    <property type="entry name" value="EF1B_G_C"/>
</dbReference>
<reference evidence="7" key="2">
    <citation type="submission" date="2021-05" db="EMBL/GenBank/DDBJ databases">
        <authorList>
            <person name="Pain A."/>
        </authorList>
    </citation>
    <scope>NUCLEOTIDE SEQUENCE</scope>
    <source>
        <strain evidence="7">1802A</strain>
    </source>
</reference>
<dbReference type="InterPro" id="IPR036433">
    <property type="entry name" value="EF1B_G_C_sf"/>
</dbReference>
<dbReference type="Gene3D" id="1.20.1050.130">
    <property type="match status" value="1"/>
</dbReference>